<name>A0ABW7FEX2_9BURK</name>
<keyword evidence="1" id="KW-0812">Transmembrane</keyword>
<comment type="caution">
    <text evidence="2">The sequence shown here is derived from an EMBL/GenBank/DDBJ whole genome shotgun (WGS) entry which is preliminary data.</text>
</comment>
<feature type="transmembrane region" description="Helical" evidence="1">
    <location>
        <begin position="133"/>
        <end position="153"/>
    </location>
</feature>
<accession>A0ABW7FEX2</accession>
<protein>
    <recommendedName>
        <fullName evidence="4">DUF3592 domain-containing protein</fullName>
    </recommendedName>
</protein>
<dbReference type="Proteomes" id="UP001606301">
    <property type="component" value="Unassembled WGS sequence"/>
</dbReference>
<evidence type="ECO:0000313" key="3">
    <source>
        <dbReference type="Proteomes" id="UP001606301"/>
    </source>
</evidence>
<gene>
    <name evidence="2" type="ORF">ACG0Z3_06195</name>
</gene>
<evidence type="ECO:0000256" key="1">
    <source>
        <dbReference type="SAM" id="Phobius"/>
    </source>
</evidence>
<sequence length="288" mass="31222">MSGGAVRVGLTLSVQDGSRHAVATAQDVADALRGWGREPGSHALLGGAGRVLQAAGDMGQGFQLRLLDGAASPLRSERAALSRAEVVRRLQAFVAAPDDTGPRAGWRRGRRWRSEADIAARLPRSPWAYWRRWLLLLLALQVVPGVFTGVGLWEQGRTDRFMDGAVRYEARVVSNEPDPSGSSRRRVTLHRLDGQGAYVHISRKSLLARAQVGDADAIWVARDGRWKSDSSLCLYCGYGIAGMGLLFHALTLMGLFLQGWQDRFRPRAPDRFAALDAAPAGGAPVHPA</sequence>
<feature type="transmembrane region" description="Helical" evidence="1">
    <location>
        <begin position="232"/>
        <end position="257"/>
    </location>
</feature>
<dbReference type="RefSeq" id="WP_394396317.1">
    <property type="nucleotide sequence ID" value="NZ_JBIGHW010000003.1"/>
</dbReference>
<evidence type="ECO:0000313" key="2">
    <source>
        <dbReference type="EMBL" id="MFG6440271.1"/>
    </source>
</evidence>
<keyword evidence="1" id="KW-1133">Transmembrane helix</keyword>
<keyword evidence="1" id="KW-0472">Membrane</keyword>
<reference evidence="2 3" key="1">
    <citation type="submission" date="2024-08" db="EMBL/GenBank/DDBJ databases">
        <authorList>
            <person name="Lu H."/>
        </authorList>
    </citation>
    <scope>NUCLEOTIDE SEQUENCE [LARGE SCALE GENOMIC DNA]</scope>
    <source>
        <strain evidence="2 3">LKC17W</strain>
    </source>
</reference>
<dbReference type="EMBL" id="JBIGHW010000003">
    <property type="protein sequence ID" value="MFG6440271.1"/>
    <property type="molecule type" value="Genomic_DNA"/>
</dbReference>
<proteinExistence type="predicted"/>
<keyword evidence="3" id="KW-1185">Reference proteome</keyword>
<evidence type="ECO:0008006" key="4">
    <source>
        <dbReference type="Google" id="ProtNLM"/>
    </source>
</evidence>
<organism evidence="2 3">
    <name type="scientific">Pelomonas margarita</name>
    <dbReference type="NCBI Taxonomy" id="3299031"/>
    <lineage>
        <taxon>Bacteria</taxon>
        <taxon>Pseudomonadati</taxon>
        <taxon>Pseudomonadota</taxon>
        <taxon>Betaproteobacteria</taxon>
        <taxon>Burkholderiales</taxon>
        <taxon>Sphaerotilaceae</taxon>
        <taxon>Roseateles</taxon>
    </lineage>
</organism>